<dbReference type="InterPro" id="IPR057326">
    <property type="entry name" value="KR_dom"/>
</dbReference>
<keyword evidence="5" id="KW-1185">Reference proteome</keyword>
<feature type="domain" description="Ketoreductase" evidence="3">
    <location>
        <begin position="7"/>
        <end position="184"/>
    </location>
</feature>
<dbReference type="PROSITE" id="PS00061">
    <property type="entry name" value="ADH_SHORT"/>
    <property type="match status" value="1"/>
</dbReference>
<comment type="similarity">
    <text evidence="1">Belongs to the short-chain dehydrogenases/reductases (SDR) family.</text>
</comment>
<dbReference type="AlphaFoldDB" id="A0A543GC63"/>
<dbReference type="SUPFAM" id="SSF51735">
    <property type="entry name" value="NAD(P)-binding Rossmann-fold domains"/>
    <property type="match status" value="1"/>
</dbReference>
<dbReference type="GO" id="GO:0048038">
    <property type="term" value="F:quinone binding"/>
    <property type="evidence" value="ECO:0007669"/>
    <property type="project" value="TreeGrafter"/>
</dbReference>
<dbReference type="FunFam" id="3.40.50.720:FF:000084">
    <property type="entry name" value="Short-chain dehydrogenase reductase"/>
    <property type="match status" value="1"/>
</dbReference>
<evidence type="ECO:0000313" key="5">
    <source>
        <dbReference type="Proteomes" id="UP000319818"/>
    </source>
</evidence>
<dbReference type="InterPro" id="IPR020904">
    <property type="entry name" value="Sc_DH/Rdtase_CS"/>
</dbReference>
<dbReference type="RefSeq" id="WP_142097512.1">
    <property type="nucleotide sequence ID" value="NZ_VFPH01000001.1"/>
</dbReference>
<dbReference type="NCBIfam" id="NF005559">
    <property type="entry name" value="PRK07231.1"/>
    <property type="match status" value="1"/>
</dbReference>
<comment type="caution">
    <text evidence="4">The sequence shown here is derived from an EMBL/GenBank/DDBJ whole genome shotgun (WGS) entry which is preliminary data.</text>
</comment>
<evidence type="ECO:0000313" key="4">
    <source>
        <dbReference type="EMBL" id="TQM43661.1"/>
    </source>
</evidence>
<dbReference type="Gene3D" id="3.40.50.720">
    <property type="entry name" value="NAD(P)-binding Rossmann-like Domain"/>
    <property type="match status" value="1"/>
</dbReference>
<dbReference type="Pfam" id="PF13561">
    <property type="entry name" value="adh_short_C2"/>
    <property type="match status" value="1"/>
</dbReference>
<name>A0A543GC63_9PSEU</name>
<dbReference type="OrthoDB" id="9803333at2"/>
<dbReference type="GO" id="GO:0006633">
    <property type="term" value="P:fatty acid biosynthetic process"/>
    <property type="evidence" value="ECO:0007669"/>
    <property type="project" value="TreeGrafter"/>
</dbReference>
<dbReference type="SMART" id="SM00822">
    <property type="entry name" value="PKS_KR"/>
    <property type="match status" value="1"/>
</dbReference>
<dbReference type="PRINTS" id="PR00081">
    <property type="entry name" value="GDHRDH"/>
</dbReference>
<dbReference type="InterPro" id="IPR036291">
    <property type="entry name" value="NAD(P)-bd_dom_sf"/>
</dbReference>
<accession>A0A543GC63</accession>
<keyword evidence="2" id="KW-0560">Oxidoreductase</keyword>
<dbReference type="EMBL" id="VFPH01000001">
    <property type="protein sequence ID" value="TQM43661.1"/>
    <property type="molecule type" value="Genomic_DNA"/>
</dbReference>
<gene>
    <name evidence="4" type="ORF">FB388_1011</name>
</gene>
<organism evidence="4 5">
    <name type="scientific">Pseudonocardia cypriaca</name>
    <dbReference type="NCBI Taxonomy" id="882449"/>
    <lineage>
        <taxon>Bacteria</taxon>
        <taxon>Bacillati</taxon>
        <taxon>Actinomycetota</taxon>
        <taxon>Actinomycetes</taxon>
        <taxon>Pseudonocardiales</taxon>
        <taxon>Pseudonocardiaceae</taxon>
        <taxon>Pseudonocardia</taxon>
    </lineage>
</organism>
<dbReference type="CDD" id="cd05233">
    <property type="entry name" value="SDR_c"/>
    <property type="match status" value="1"/>
</dbReference>
<evidence type="ECO:0000256" key="2">
    <source>
        <dbReference type="ARBA" id="ARBA00023002"/>
    </source>
</evidence>
<protein>
    <submittedName>
        <fullName evidence="4">NAD(P)-dependent dehydrogenase (Short-subunit alcohol dehydrogenase family)</fullName>
    </submittedName>
</protein>
<sequence length="245" mass="25609">MGQFEGKTAVVTGGSSGIGLATAERLAAEGAHVFVTGRRETELQKAVAAIGNATAVAGDVSVAADVDRLYERVRERGNGLDVLFANAGINHLARLDELTEEDHDRIFDINVKGTFLTVQKALPLLNDGASVILTASTSAESGTERFGAYGASKAAVRAYGRTWANELVGRGIRINVISPGPADTPLFDLFGERAEEMKAAIGAALPAKRIADPGEIAAAVLFLASQESSFVYGANLYVDGGMNQI</sequence>
<dbReference type="InterPro" id="IPR002347">
    <property type="entry name" value="SDR_fam"/>
</dbReference>
<dbReference type="Proteomes" id="UP000319818">
    <property type="component" value="Unassembled WGS sequence"/>
</dbReference>
<dbReference type="GO" id="GO:0016616">
    <property type="term" value="F:oxidoreductase activity, acting on the CH-OH group of donors, NAD or NADP as acceptor"/>
    <property type="evidence" value="ECO:0007669"/>
    <property type="project" value="UniProtKB-ARBA"/>
</dbReference>
<dbReference type="PANTHER" id="PTHR42760">
    <property type="entry name" value="SHORT-CHAIN DEHYDROGENASES/REDUCTASES FAMILY MEMBER"/>
    <property type="match status" value="1"/>
</dbReference>
<dbReference type="PANTHER" id="PTHR42760:SF133">
    <property type="entry name" value="3-OXOACYL-[ACYL-CARRIER-PROTEIN] REDUCTASE"/>
    <property type="match status" value="1"/>
</dbReference>
<proteinExistence type="inferred from homology"/>
<reference evidence="4 5" key="1">
    <citation type="submission" date="2019-06" db="EMBL/GenBank/DDBJ databases">
        <title>Sequencing the genomes of 1000 actinobacteria strains.</title>
        <authorList>
            <person name="Klenk H.-P."/>
        </authorList>
    </citation>
    <scope>NUCLEOTIDE SEQUENCE [LARGE SCALE GENOMIC DNA]</scope>
    <source>
        <strain evidence="4 5">DSM 45511</strain>
    </source>
</reference>
<evidence type="ECO:0000256" key="1">
    <source>
        <dbReference type="ARBA" id="ARBA00006484"/>
    </source>
</evidence>
<evidence type="ECO:0000259" key="3">
    <source>
        <dbReference type="SMART" id="SM00822"/>
    </source>
</evidence>